<evidence type="ECO:0000313" key="1">
    <source>
        <dbReference type="EMBL" id="QSS49159.1"/>
    </source>
</evidence>
<name>A0A8A1L4Y8_AJEC8</name>
<evidence type="ECO:0000313" key="2">
    <source>
        <dbReference type="Proteomes" id="UP000663419"/>
    </source>
</evidence>
<gene>
    <name evidence="1" type="ORF">I7I53_09442</name>
</gene>
<dbReference type="Proteomes" id="UP000663419">
    <property type="component" value="Chromosome 1"/>
</dbReference>
<accession>A0A8A1L4Y8</accession>
<sequence length="71" mass="7920">MSTVQLHPVLPSQYTSEQTPLIQAHTLLTCQQPQTPVKNIVPREINKRRAYFISGHIQKINSAPDGALASR</sequence>
<reference evidence="1" key="1">
    <citation type="submission" date="2021-01" db="EMBL/GenBank/DDBJ databases">
        <title>Chromosome-level genome assembly of a human fungal pathogen reveals clustering of transcriptionally co-regulated genes.</title>
        <authorList>
            <person name="Voorhies M."/>
            <person name="Cohen S."/>
            <person name="Shea T.P."/>
            <person name="Petrus S."/>
            <person name="Munoz J.F."/>
            <person name="Poplawski S."/>
            <person name="Goldman W.E."/>
            <person name="Michael T."/>
            <person name="Cuomo C.A."/>
            <person name="Sil A."/>
            <person name="Beyhan S."/>
        </authorList>
    </citation>
    <scope>NUCLEOTIDE SEQUENCE</scope>
    <source>
        <strain evidence="1">H88</strain>
    </source>
</reference>
<dbReference type="EMBL" id="CP069102">
    <property type="protein sequence ID" value="QSS49159.1"/>
    <property type="molecule type" value="Genomic_DNA"/>
</dbReference>
<dbReference type="VEuPathDB" id="FungiDB:I7I53_09442"/>
<proteinExistence type="predicted"/>
<organism evidence="1 2">
    <name type="scientific">Ajellomyces capsulatus (strain H88)</name>
    <name type="common">Darling's disease fungus</name>
    <name type="synonym">Histoplasma capsulatum</name>
    <dbReference type="NCBI Taxonomy" id="544711"/>
    <lineage>
        <taxon>Eukaryota</taxon>
        <taxon>Fungi</taxon>
        <taxon>Dikarya</taxon>
        <taxon>Ascomycota</taxon>
        <taxon>Pezizomycotina</taxon>
        <taxon>Eurotiomycetes</taxon>
        <taxon>Eurotiomycetidae</taxon>
        <taxon>Onygenales</taxon>
        <taxon>Ajellomycetaceae</taxon>
        <taxon>Histoplasma</taxon>
    </lineage>
</organism>
<protein>
    <submittedName>
        <fullName evidence="1">Uncharacterized protein</fullName>
    </submittedName>
</protein>
<dbReference type="AlphaFoldDB" id="A0A8A1L4Y8"/>